<dbReference type="AlphaFoldDB" id="A0A932R108"/>
<dbReference type="CDD" id="cd02440">
    <property type="entry name" value="AdoMet_MTases"/>
    <property type="match status" value="1"/>
</dbReference>
<keyword evidence="2" id="KW-0489">Methyltransferase</keyword>
<comment type="caution">
    <text evidence="2">The sequence shown here is derived from an EMBL/GenBank/DDBJ whole genome shotgun (WGS) entry which is preliminary data.</text>
</comment>
<proteinExistence type="predicted"/>
<gene>
    <name evidence="2" type="ORF">HY221_01715</name>
</gene>
<organism evidence="2 3">
    <name type="scientific">Candidatus Sungiibacteriota bacterium</name>
    <dbReference type="NCBI Taxonomy" id="2750080"/>
    <lineage>
        <taxon>Bacteria</taxon>
        <taxon>Candidatus Sungiibacteriota</taxon>
    </lineage>
</organism>
<dbReference type="EMBL" id="JACQCR010000038">
    <property type="protein sequence ID" value="MBI3631029.1"/>
    <property type="molecule type" value="Genomic_DNA"/>
</dbReference>
<evidence type="ECO:0000313" key="2">
    <source>
        <dbReference type="EMBL" id="MBI3631029.1"/>
    </source>
</evidence>
<dbReference type="Gene3D" id="3.40.50.150">
    <property type="entry name" value="Vaccinia Virus protein VP39"/>
    <property type="match status" value="1"/>
</dbReference>
<protein>
    <submittedName>
        <fullName evidence="2">Class I SAM-dependent methyltransferase</fullName>
    </submittedName>
</protein>
<dbReference type="SUPFAM" id="SSF53335">
    <property type="entry name" value="S-adenosyl-L-methionine-dependent methyltransferases"/>
    <property type="match status" value="1"/>
</dbReference>
<dbReference type="InterPro" id="IPR029063">
    <property type="entry name" value="SAM-dependent_MTases_sf"/>
</dbReference>
<dbReference type="GO" id="GO:0032259">
    <property type="term" value="P:methylation"/>
    <property type="evidence" value="ECO:0007669"/>
    <property type="project" value="UniProtKB-KW"/>
</dbReference>
<dbReference type="GO" id="GO:0008168">
    <property type="term" value="F:methyltransferase activity"/>
    <property type="evidence" value="ECO:0007669"/>
    <property type="project" value="UniProtKB-KW"/>
</dbReference>
<dbReference type="Proteomes" id="UP000753196">
    <property type="component" value="Unassembled WGS sequence"/>
</dbReference>
<evidence type="ECO:0000259" key="1">
    <source>
        <dbReference type="Pfam" id="PF13649"/>
    </source>
</evidence>
<feature type="domain" description="Methyltransferase" evidence="1">
    <location>
        <begin position="33"/>
        <end position="126"/>
    </location>
</feature>
<dbReference type="InterPro" id="IPR041698">
    <property type="entry name" value="Methyltransf_25"/>
</dbReference>
<dbReference type="Pfam" id="PF13649">
    <property type="entry name" value="Methyltransf_25"/>
    <property type="match status" value="1"/>
</dbReference>
<accession>A0A932R108</accession>
<sequence>MTNQVWHDDPRRLTFVLARYKFVSKMLSGRKKVAELGCGDAFGSRVVQQEVGELHVYDFDPLFIEDIKQRASERWPLHARVHDVLDGPLKEGPFDAIYSLDVMEHIEKSKEDIYLSNLKKSLAPHGVLIVGMPSLESQSHASPQSKIGHINCKSGKDLKAVLEKHFHNVFLFSMNDEVVHTGFAPMAHYLFGLCCEVR</sequence>
<evidence type="ECO:0000313" key="3">
    <source>
        <dbReference type="Proteomes" id="UP000753196"/>
    </source>
</evidence>
<keyword evidence="2" id="KW-0808">Transferase</keyword>
<reference evidence="2" key="1">
    <citation type="submission" date="2020-07" db="EMBL/GenBank/DDBJ databases">
        <title>Huge and variable diversity of episymbiotic CPR bacteria and DPANN archaea in groundwater ecosystems.</title>
        <authorList>
            <person name="He C.Y."/>
            <person name="Keren R."/>
            <person name="Whittaker M."/>
            <person name="Farag I.F."/>
            <person name="Doudna J."/>
            <person name="Cate J.H.D."/>
            <person name="Banfield J.F."/>
        </authorList>
    </citation>
    <scope>NUCLEOTIDE SEQUENCE</scope>
    <source>
        <strain evidence="2">NC_groundwater_973_Pr1_S-0.2um_54_13</strain>
    </source>
</reference>
<name>A0A932R108_9BACT</name>